<dbReference type="EMBL" id="JASSZA010000001">
    <property type="protein sequence ID" value="KAK2118646.1"/>
    <property type="molecule type" value="Genomic_DNA"/>
</dbReference>
<accession>A0ABQ9WAJ7</accession>
<comment type="caution">
    <text evidence="2">The sequence shown here is derived from an EMBL/GenBank/DDBJ whole genome shotgun (WGS) entry which is preliminary data.</text>
</comment>
<feature type="compositionally biased region" description="Basic and acidic residues" evidence="1">
    <location>
        <begin position="215"/>
        <end position="229"/>
    </location>
</feature>
<dbReference type="Proteomes" id="UP001266305">
    <property type="component" value="Unassembled WGS sequence"/>
</dbReference>
<feature type="region of interest" description="Disordered" evidence="1">
    <location>
        <begin position="210"/>
        <end position="235"/>
    </location>
</feature>
<proteinExistence type="predicted"/>
<gene>
    <name evidence="2" type="ORF">P7K49_000032</name>
</gene>
<protein>
    <submittedName>
        <fullName evidence="2">Uncharacterized protein</fullName>
    </submittedName>
</protein>
<evidence type="ECO:0000313" key="2">
    <source>
        <dbReference type="EMBL" id="KAK2118646.1"/>
    </source>
</evidence>
<evidence type="ECO:0000256" key="1">
    <source>
        <dbReference type="SAM" id="MobiDB-lite"/>
    </source>
</evidence>
<name>A0ABQ9WAJ7_SAGOE</name>
<evidence type="ECO:0000313" key="3">
    <source>
        <dbReference type="Proteomes" id="UP001266305"/>
    </source>
</evidence>
<reference evidence="2 3" key="1">
    <citation type="submission" date="2023-05" db="EMBL/GenBank/DDBJ databases">
        <title>B98-5 Cell Line De Novo Hybrid Assembly: An Optical Mapping Approach.</title>
        <authorList>
            <person name="Kananen K."/>
            <person name="Auerbach J.A."/>
            <person name="Kautto E."/>
            <person name="Blachly J.S."/>
        </authorList>
    </citation>
    <scope>NUCLEOTIDE SEQUENCE [LARGE SCALE GENOMIC DNA]</scope>
    <source>
        <strain evidence="2">B95-8</strain>
        <tissue evidence="2">Cell line</tissue>
    </source>
</reference>
<sequence length="308" mass="33268">MVPTFQADCRVSTVLGELPPETEPDPGPPHLPSAPQQLGVHSRRVEPAASATAQLCTGSPAATEAAGHVTPCEVDTETDLAVAFHEEFQGLSKNIWIHADIWTQPENKLDFPNKQMWMQLISPNHVINASIGVGSWDPQVSVRDAQRGCGYDLLRDERTFSCSPGVSTTDSHQGKTEVGTGCLCPLCWEAPRRLPLRVSHSALHVPEATPELQECPERQGHSDGREHGRLTGLLGPSPAVAVGGASRSEVGPHVQLTARPAVGVRGQAPACLWDLGLNMAIGRTTGSRCHQRREARLRNQCRQVGPEW</sequence>
<keyword evidence="3" id="KW-1185">Reference proteome</keyword>
<feature type="region of interest" description="Disordered" evidence="1">
    <location>
        <begin position="16"/>
        <end position="41"/>
    </location>
</feature>
<organism evidence="2 3">
    <name type="scientific">Saguinus oedipus</name>
    <name type="common">Cotton-top tamarin</name>
    <name type="synonym">Oedipomidas oedipus</name>
    <dbReference type="NCBI Taxonomy" id="9490"/>
    <lineage>
        <taxon>Eukaryota</taxon>
        <taxon>Metazoa</taxon>
        <taxon>Chordata</taxon>
        <taxon>Craniata</taxon>
        <taxon>Vertebrata</taxon>
        <taxon>Euteleostomi</taxon>
        <taxon>Mammalia</taxon>
        <taxon>Eutheria</taxon>
        <taxon>Euarchontoglires</taxon>
        <taxon>Primates</taxon>
        <taxon>Haplorrhini</taxon>
        <taxon>Platyrrhini</taxon>
        <taxon>Cebidae</taxon>
        <taxon>Callitrichinae</taxon>
        <taxon>Saguinus</taxon>
    </lineage>
</organism>